<dbReference type="Gene3D" id="1.20.1300.20">
    <property type="entry name" value="Peptidase C65 Otubain, subdomain 2"/>
    <property type="match status" value="1"/>
</dbReference>
<dbReference type="OrthoDB" id="18915at2759"/>
<sequence length="245" mass="27754">MSEFLPDPTGPFVSDLFSFPAHLLESQNYATSSGHYVAQLNLLSQTYSGTRTVMGDGSCFYRSFLYGLIMQLADEGNEDERVRIEEYIKGSLATLTSQGYEEMIMEGFQEELLDLLSQIPPSRTSDEINLHNILIHPNGPSQMSTWYCRPLCSSYIKSNPETFKPVLLIDYPSIDSYCKSQIEPSSVESEEISIQAIVSAFGVKVNVEYLDGHDGEKVMRHVFGEGRIEIDMLYRPGHYDLLYRK</sequence>
<evidence type="ECO:0000256" key="5">
    <source>
        <dbReference type="ARBA" id="ARBA00022801"/>
    </source>
</evidence>
<dbReference type="PANTHER" id="PTHR12931:SF15">
    <property type="entry name" value="UBIQUITIN THIOESTERASE OTUBAIN-LIKE"/>
    <property type="match status" value="1"/>
</dbReference>
<keyword evidence="5" id="KW-0378">Hydrolase</keyword>
<dbReference type="EMBL" id="BRXW01000512">
    <property type="protein sequence ID" value="GMH61916.1"/>
    <property type="molecule type" value="Genomic_DNA"/>
</dbReference>
<dbReference type="PROSITE" id="PS50802">
    <property type="entry name" value="OTU"/>
    <property type="match status" value="1"/>
</dbReference>
<gene>
    <name evidence="8" type="ORF">TrLO_g9139</name>
</gene>
<organism evidence="8 9">
    <name type="scientific">Triparma laevis f. longispina</name>
    <dbReference type="NCBI Taxonomy" id="1714387"/>
    <lineage>
        <taxon>Eukaryota</taxon>
        <taxon>Sar</taxon>
        <taxon>Stramenopiles</taxon>
        <taxon>Ochrophyta</taxon>
        <taxon>Bolidophyceae</taxon>
        <taxon>Parmales</taxon>
        <taxon>Triparmaceae</taxon>
        <taxon>Triparma</taxon>
    </lineage>
</organism>
<evidence type="ECO:0000256" key="2">
    <source>
        <dbReference type="ARBA" id="ARBA00012759"/>
    </source>
</evidence>
<dbReference type="Pfam" id="PF10275">
    <property type="entry name" value="Peptidase_C65"/>
    <property type="match status" value="1"/>
</dbReference>
<comment type="caution">
    <text evidence="8">The sequence shown here is derived from an EMBL/GenBank/DDBJ whole genome shotgun (WGS) entry which is preliminary data.</text>
</comment>
<keyword evidence="6" id="KW-0788">Thiol protease</keyword>
<dbReference type="InterPro" id="IPR019400">
    <property type="entry name" value="Peptidase_C65_otubain"/>
</dbReference>
<dbReference type="InterPro" id="IPR042468">
    <property type="entry name" value="Peptidase_C65_otubain_sub1"/>
</dbReference>
<dbReference type="GO" id="GO:0006508">
    <property type="term" value="P:proteolysis"/>
    <property type="evidence" value="ECO:0007669"/>
    <property type="project" value="UniProtKB-KW"/>
</dbReference>
<keyword evidence="9" id="KW-1185">Reference proteome</keyword>
<dbReference type="EC" id="3.4.19.12" evidence="2"/>
<evidence type="ECO:0000313" key="8">
    <source>
        <dbReference type="EMBL" id="GMH61916.1"/>
    </source>
</evidence>
<dbReference type="SUPFAM" id="SSF54001">
    <property type="entry name" value="Cysteine proteinases"/>
    <property type="match status" value="1"/>
</dbReference>
<dbReference type="AlphaFoldDB" id="A0A9W7A1R5"/>
<protein>
    <recommendedName>
        <fullName evidence="2">ubiquitinyl hydrolase 1</fullName>
        <ecNumber evidence="2">3.4.19.12</ecNumber>
    </recommendedName>
</protein>
<name>A0A9W7A1R5_9STRA</name>
<proteinExistence type="predicted"/>
<keyword evidence="4" id="KW-0833">Ubl conjugation pathway</keyword>
<dbReference type="PANTHER" id="PTHR12931">
    <property type="entry name" value="UBIQUITIN THIOLESTERASE PROTEIN OTUB"/>
    <property type="match status" value="1"/>
</dbReference>
<evidence type="ECO:0000256" key="4">
    <source>
        <dbReference type="ARBA" id="ARBA00022786"/>
    </source>
</evidence>
<dbReference type="InterPro" id="IPR003323">
    <property type="entry name" value="OTU_dom"/>
</dbReference>
<evidence type="ECO:0000259" key="7">
    <source>
        <dbReference type="PROSITE" id="PS50802"/>
    </source>
</evidence>
<reference evidence="9" key="1">
    <citation type="journal article" date="2023" name="Commun. Biol.">
        <title>Genome analysis of Parmales, the sister group of diatoms, reveals the evolutionary specialization of diatoms from phago-mixotrophs to photoautotrophs.</title>
        <authorList>
            <person name="Ban H."/>
            <person name="Sato S."/>
            <person name="Yoshikawa S."/>
            <person name="Yamada K."/>
            <person name="Nakamura Y."/>
            <person name="Ichinomiya M."/>
            <person name="Sato N."/>
            <person name="Blanc-Mathieu R."/>
            <person name="Endo H."/>
            <person name="Kuwata A."/>
            <person name="Ogata H."/>
        </authorList>
    </citation>
    <scope>NUCLEOTIDE SEQUENCE [LARGE SCALE GENOMIC DNA]</scope>
    <source>
        <strain evidence="9">NIES 3700</strain>
    </source>
</reference>
<dbReference type="Gene3D" id="3.30.200.60">
    <property type="entry name" value="Peptidase C65 Otubain, subdomain 1"/>
    <property type="match status" value="1"/>
</dbReference>
<dbReference type="CDD" id="cd22749">
    <property type="entry name" value="Otubain_C65"/>
    <property type="match status" value="1"/>
</dbReference>
<keyword evidence="3" id="KW-0645">Protease</keyword>
<accession>A0A9W7A1R5</accession>
<evidence type="ECO:0000256" key="1">
    <source>
        <dbReference type="ARBA" id="ARBA00000707"/>
    </source>
</evidence>
<dbReference type="Proteomes" id="UP001165122">
    <property type="component" value="Unassembled WGS sequence"/>
</dbReference>
<evidence type="ECO:0000256" key="6">
    <source>
        <dbReference type="ARBA" id="ARBA00022807"/>
    </source>
</evidence>
<dbReference type="GO" id="GO:0005634">
    <property type="term" value="C:nucleus"/>
    <property type="evidence" value="ECO:0007669"/>
    <property type="project" value="TreeGrafter"/>
</dbReference>
<dbReference type="GO" id="GO:0004843">
    <property type="term" value="F:cysteine-type deubiquitinase activity"/>
    <property type="evidence" value="ECO:0007669"/>
    <property type="project" value="UniProtKB-EC"/>
</dbReference>
<evidence type="ECO:0000313" key="9">
    <source>
        <dbReference type="Proteomes" id="UP001165122"/>
    </source>
</evidence>
<feature type="domain" description="OTU" evidence="7">
    <location>
        <begin position="48"/>
        <end position="245"/>
    </location>
</feature>
<dbReference type="GO" id="GO:0071108">
    <property type="term" value="P:protein K48-linked deubiquitination"/>
    <property type="evidence" value="ECO:0007669"/>
    <property type="project" value="TreeGrafter"/>
</dbReference>
<comment type="catalytic activity">
    <reaction evidence="1">
        <text>Thiol-dependent hydrolysis of ester, thioester, amide, peptide and isopeptide bonds formed by the C-terminal Gly of ubiquitin (a 76-residue protein attached to proteins as an intracellular targeting signal).</text>
        <dbReference type="EC" id="3.4.19.12"/>
    </reaction>
</comment>
<evidence type="ECO:0000256" key="3">
    <source>
        <dbReference type="ARBA" id="ARBA00022670"/>
    </source>
</evidence>
<dbReference type="GO" id="GO:0043130">
    <property type="term" value="F:ubiquitin binding"/>
    <property type="evidence" value="ECO:0007669"/>
    <property type="project" value="TreeGrafter"/>
</dbReference>
<dbReference type="InterPro" id="IPR042467">
    <property type="entry name" value="Peptidase_C65_otubain_sub2"/>
</dbReference>
<dbReference type="InterPro" id="IPR038765">
    <property type="entry name" value="Papain-like_cys_pep_sf"/>
</dbReference>